<accession>A0ABW5DKK4</accession>
<evidence type="ECO:0000256" key="2">
    <source>
        <dbReference type="ARBA" id="ARBA00022692"/>
    </source>
</evidence>
<dbReference type="PANTHER" id="PTHR32322">
    <property type="entry name" value="INNER MEMBRANE TRANSPORTER"/>
    <property type="match status" value="1"/>
</dbReference>
<dbReference type="PANTHER" id="PTHR32322:SF9">
    <property type="entry name" value="AMINO-ACID METABOLITE EFFLUX PUMP-RELATED"/>
    <property type="match status" value="1"/>
</dbReference>
<name>A0ABW5DKK4_9PROT</name>
<evidence type="ECO:0000256" key="1">
    <source>
        <dbReference type="ARBA" id="ARBA00004141"/>
    </source>
</evidence>
<feature type="transmembrane region" description="Helical" evidence="5">
    <location>
        <begin position="12"/>
        <end position="34"/>
    </location>
</feature>
<comment type="subcellular location">
    <subcellularLocation>
        <location evidence="1">Membrane</location>
        <topology evidence="1">Multi-pass membrane protein</topology>
    </subcellularLocation>
</comment>
<organism evidence="7 8">
    <name type="scientific">Lacibacterium aquatile</name>
    <dbReference type="NCBI Taxonomy" id="1168082"/>
    <lineage>
        <taxon>Bacteria</taxon>
        <taxon>Pseudomonadati</taxon>
        <taxon>Pseudomonadota</taxon>
        <taxon>Alphaproteobacteria</taxon>
        <taxon>Rhodospirillales</taxon>
        <taxon>Rhodospirillaceae</taxon>
    </lineage>
</organism>
<proteinExistence type="predicted"/>
<keyword evidence="8" id="KW-1185">Reference proteome</keyword>
<feature type="transmembrane region" description="Helical" evidence="5">
    <location>
        <begin position="129"/>
        <end position="148"/>
    </location>
</feature>
<evidence type="ECO:0000256" key="3">
    <source>
        <dbReference type="ARBA" id="ARBA00022989"/>
    </source>
</evidence>
<evidence type="ECO:0000313" key="7">
    <source>
        <dbReference type="EMBL" id="MFD2261492.1"/>
    </source>
</evidence>
<dbReference type="Proteomes" id="UP001597295">
    <property type="component" value="Unassembled WGS sequence"/>
</dbReference>
<feature type="domain" description="EamA" evidence="6">
    <location>
        <begin position="159"/>
        <end position="291"/>
    </location>
</feature>
<evidence type="ECO:0000256" key="5">
    <source>
        <dbReference type="SAM" id="Phobius"/>
    </source>
</evidence>
<evidence type="ECO:0000259" key="6">
    <source>
        <dbReference type="Pfam" id="PF00892"/>
    </source>
</evidence>
<dbReference type="EMBL" id="JBHUIP010000001">
    <property type="protein sequence ID" value="MFD2261492.1"/>
    <property type="molecule type" value="Genomic_DNA"/>
</dbReference>
<evidence type="ECO:0000313" key="8">
    <source>
        <dbReference type="Proteomes" id="UP001597295"/>
    </source>
</evidence>
<evidence type="ECO:0000256" key="4">
    <source>
        <dbReference type="ARBA" id="ARBA00023136"/>
    </source>
</evidence>
<keyword evidence="3 5" id="KW-1133">Transmembrane helix</keyword>
<feature type="transmembrane region" description="Helical" evidence="5">
    <location>
        <begin position="275"/>
        <end position="296"/>
    </location>
</feature>
<dbReference type="InterPro" id="IPR000620">
    <property type="entry name" value="EamA_dom"/>
</dbReference>
<feature type="transmembrane region" description="Helical" evidence="5">
    <location>
        <begin position="70"/>
        <end position="92"/>
    </location>
</feature>
<feature type="transmembrane region" description="Helical" evidence="5">
    <location>
        <begin position="154"/>
        <end position="174"/>
    </location>
</feature>
<dbReference type="Pfam" id="PF00892">
    <property type="entry name" value="EamA"/>
    <property type="match status" value="2"/>
</dbReference>
<dbReference type="InterPro" id="IPR037185">
    <property type="entry name" value="EmrE-like"/>
</dbReference>
<protein>
    <submittedName>
        <fullName evidence="7">DMT family transporter</fullName>
    </submittedName>
</protein>
<sequence>MISVPPRLTPYDWFLLISLSILWGGAFFFGKVAIAELPPLILVFLRVSGAAVLLMLVVAVLRLPFQGARIWLAFVIMGGLNNVIPMGLIFWAQKELGAGMASVLNATTPLFSLLLGAALGAEALGGRRLLGILLGIAGVAVMVGPAAWSGSSASVLPSLAILVAAVTYAFAGAFARRFFKGVPPLVLAMGQLTGSTLILAPVVFFQEGLLSLPMPSTQVIWAVGLLTVFSTALAYILFFRLLTRAGPTNALLVTLLIPVSANVLGIVFLGESVGLGQALGMVGIGLGLLIIDGRLLTLFKTKGAPV</sequence>
<feature type="transmembrane region" description="Helical" evidence="5">
    <location>
        <begin position="218"/>
        <end position="238"/>
    </location>
</feature>
<keyword evidence="2 5" id="KW-0812">Transmembrane</keyword>
<comment type="caution">
    <text evidence="7">The sequence shown here is derived from an EMBL/GenBank/DDBJ whole genome shotgun (WGS) entry which is preliminary data.</text>
</comment>
<feature type="transmembrane region" description="Helical" evidence="5">
    <location>
        <begin position="250"/>
        <end position="269"/>
    </location>
</feature>
<dbReference type="SUPFAM" id="SSF103481">
    <property type="entry name" value="Multidrug resistance efflux transporter EmrE"/>
    <property type="match status" value="2"/>
</dbReference>
<dbReference type="InterPro" id="IPR050638">
    <property type="entry name" value="AA-Vitamin_Transporters"/>
</dbReference>
<reference evidence="8" key="1">
    <citation type="journal article" date="2019" name="Int. J. Syst. Evol. Microbiol.">
        <title>The Global Catalogue of Microorganisms (GCM) 10K type strain sequencing project: providing services to taxonomists for standard genome sequencing and annotation.</title>
        <authorList>
            <consortium name="The Broad Institute Genomics Platform"/>
            <consortium name="The Broad Institute Genome Sequencing Center for Infectious Disease"/>
            <person name="Wu L."/>
            <person name="Ma J."/>
        </authorList>
    </citation>
    <scope>NUCLEOTIDE SEQUENCE [LARGE SCALE GENOMIC DNA]</scope>
    <source>
        <strain evidence="8">CGMCC 1.19062</strain>
    </source>
</reference>
<feature type="transmembrane region" description="Helical" evidence="5">
    <location>
        <begin position="186"/>
        <end position="206"/>
    </location>
</feature>
<feature type="transmembrane region" description="Helical" evidence="5">
    <location>
        <begin position="40"/>
        <end position="63"/>
    </location>
</feature>
<dbReference type="RefSeq" id="WP_379874352.1">
    <property type="nucleotide sequence ID" value="NZ_JBHUIP010000001.1"/>
</dbReference>
<feature type="domain" description="EamA" evidence="6">
    <location>
        <begin position="14"/>
        <end position="143"/>
    </location>
</feature>
<gene>
    <name evidence="7" type="ORF">ACFSM5_01240</name>
</gene>
<keyword evidence="4 5" id="KW-0472">Membrane</keyword>
<feature type="transmembrane region" description="Helical" evidence="5">
    <location>
        <begin position="98"/>
        <end position="117"/>
    </location>
</feature>